<evidence type="ECO:0000313" key="4">
    <source>
        <dbReference type="EMBL" id="NEZ68364.1"/>
    </source>
</evidence>
<gene>
    <name evidence="4" type="ORF">D0962_37525</name>
</gene>
<feature type="transmembrane region" description="Helical" evidence="2">
    <location>
        <begin position="242"/>
        <end position="263"/>
    </location>
</feature>
<keyword evidence="2" id="KW-1133">Transmembrane helix</keyword>
<dbReference type="RefSeq" id="WP_163671948.1">
    <property type="nucleotide sequence ID" value="NZ_QZCE01000003.1"/>
</dbReference>
<dbReference type="EMBL" id="QZCE01000003">
    <property type="protein sequence ID" value="NEZ68364.1"/>
    <property type="molecule type" value="Genomic_DNA"/>
</dbReference>
<organism evidence="4 5">
    <name type="scientific">Adonisia turfae CCMR0082</name>
    <dbReference type="NCBI Taxonomy" id="2304604"/>
    <lineage>
        <taxon>Bacteria</taxon>
        <taxon>Bacillati</taxon>
        <taxon>Cyanobacteriota</taxon>
        <taxon>Adonisia</taxon>
        <taxon>Adonisia turfae</taxon>
    </lineage>
</organism>
<feature type="domain" description="PIN" evidence="3">
    <location>
        <begin position="17"/>
        <end position="128"/>
    </location>
</feature>
<evidence type="ECO:0000256" key="2">
    <source>
        <dbReference type="SAM" id="Phobius"/>
    </source>
</evidence>
<keyword evidence="2" id="KW-0472">Membrane</keyword>
<proteinExistence type="predicted"/>
<dbReference type="AlphaFoldDB" id="A0A6M0SJ73"/>
<keyword evidence="2" id="KW-0812">Transmembrane</keyword>
<dbReference type="Gene3D" id="3.40.50.1010">
    <property type="entry name" value="5'-nuclease"/>
    <property type="match status" value="1"/>
</dbReference>
<name>A0A6M0SJ73_9CYAN</name>
<protein>
    <recommendedName>
        <fullName evidence="3">PIN domain-containing protein</fullName>
    </recommendedName>
</protein>
<evidence type="ECO:0000313" key="5">
    <source>
        <dbReference type="Proteomes" id="UP000473574"/>
    </source>
</evidence>
<dbReference type="InterPro" id="IPR002716">
    <property type="entry name" value="PIN_dom"/>
</dbReference>
<accession>A0A6M0SJ73</accession>
<sequence>MSNLAHPSKRPRESRILVFDTRALLSAYDRNPDKVWRNNQELGLCYIPGATFFELDKIAKSRKDKDRFKAKKCISFIKDHPSYHVSGIEDNPGIPIPREIDRQILNSAIELAGKNRDRVVALVTYDLTKMALVAQSQRFLPNFCMIEAKEIAKWCREGCNKTRLPQAINVAYQGIAQTSGKLPGGNSKNITHSRDNTIDVEVLPSTNQSRKKGRQGKNKSLPPSKTPINRRDNNANARNNNFIASSVVLIILLVLGFLGLYSLNRQQATSEIDPDTGIVVLQEPNIPISEPTSPTPPELLALADNGILDFRRTENSEALLRPINELQKLKNLQGGKLSSNGEEKLSKLKHKYAIEVLASRSQVKKAVELLGEIPITYTDYPSVEAWLAQQ</sequence>
<feature type="region of interest" description="Disordered" evidence="1">
    <location>
        <begin position="181"/>
        <end position="236"/>
    </location>
</feature>
<feature type="compositionally biased region" description="Polar residues" evidence="1">
    <location>
        <begin position="181"/>
        <end position="190"/>
    </location>
</feature>
<comment type="caution">
    <text evidence="4">The sequence shown here is derived from an EMBL/GenBank/DDBJ whole genome shotgun (WGS) entry which is preliminary data.</text>
</comment>
<reference evidence="4 5" key="1">
    <citation type="journal article" date="2020" name="Microb. Ecol.">
        <title>Ecogenomics of the Marine Benthic Filamentous Cyanobacterium Adonisia.</title>
        <authorList>
            <person name="Walter J.M."/>
            <person name="Coutinho F.H."/>
            <person name="Leomil L."/>
            <person name="Hargreaves P.I."/>
            <person name="Campeao M.E."/>
            <person name="Vieira V.V."/>
            <person name="Silva B.S."/>
            <person name="Fistarol G.O."/>
            <person name="Salomon P.S."/>
            <person name="Sawabe T."/>
            <person name="Mino S."/>
            <person name="Hosokawa M."/>
            <person name="Miyashita H."/>
            <person name="Maruyama F."/>
            <person name="van Verk M.C."/>
            <person name="Dutilh B.E."/>
            <person name="Thompson C.C."/>
            <person name="Thompson F.L."/>
        </authorList>
    </citation>
    <scope>NUCLEOTIDE SEQUENCE [LARGE SCALE GENOMIC DNA]</scope>
    <source>
        <strain evidence="4 5">CCMR0082</strain>
    </source>
</reference>
<evidence type="ECO:0000256" key="1">
    <source>
        <dbReference type="SAM" id="MobiDB-lite"/>
    </source>
</evidence>
<evidence type="ECO:0000259" key="3">
    <source>
        <dbReference type="Pfam" id="PF13638"/>
    </source>
</evidence>
<dbReference type="Proteomes" id="UP000473574">
    <property type="component" value="Unassembled WGS sequence"/>
</dbReference>
<dbReference type="Pfam" id="PF13638">
    <property type="entry name" value="PIN_4"/>
    <property type="match status" value="1"/>
</dbReference>